<dbReference type="InterPro" id="IPR029752">
    <property type="entry name" value="D-isomer_DH_CS1"/>
</dbReference>
<keyword evidence="5 9" id="KW-0560">Oxidoreductase</keyword>
<evidence type="ECO:0000313" key="12">
    <source>
        <dbReference type="Proteomes" id="UP001428817"/>
    </source>
</evidence>
<dbReference type="Gene3D" id="3.40.50.720">
    <property type="entry name" value="NAD(P)-binding Rossmann-like Domain"/>
    <property type="match status" value="2"/>
</dbReference>
<keyword evidence="9" id="KW-0028">Amino-acid biosynthesis</keyword>
<sequence>MSTAATRRPVVLLAEKLAPSVVEMLSQSCEIRQVDGTDRPALLAAVAEADALLVRSATKVDAEVFNAAHRLKVVARAGVGLDNVDVAPATARGVMVVNAPTSNIVSAAEHAIALLLSALRNVPAADASLRGGEWKRSAYTGVELNGKTVGVVGLGKIGQLVAQRLAAFGTKLVAYDPYVAPARAAQLGIELLSLDELLEQADVISIHLPKTPETLGLIGKDQLARTKRGVVIVNAARGGLVDEDALAEAARSGQVGAAGVDVYLKEPTTASPLFELPNVVVTPHLGASTLEAQDRAGTDVARSVLLALAGEFVPDAVNVQTGGVVGEEVRPYLPLARKLGTLLYALAGRVPTSITVEVYGELSGEDVSVLPLAALRGLFNDVVEDQVTFVNVASLAEERGVTVEVTTAPESDNYRSVVRLRAAMPDGEGITVSGTLTGRAAVEKLVEVNGRHFDLRAEGDVVLLEYNDRPGVMGRVGTLLGEAAVNIEAAQISQTTDGADAIMLLRVDRPVDNTVLAPVGAAIGARTISQVSFD</sequence>
<evidence type="ECO:0000256" key="3">
    <source>
        <dbReference type="ARBA" id="ARBA00005854"/>
    </source>
</evidence>
<dbReference type="EC" id="1.1.1.95" evidence="9"/>
<accession>A0ABP9QBA8</accession>
<evidence type="ECO:0000256" key="8">
    <source>
        <dbReference type="ARBA" id="ARBA00048731"/>
    </source>
</evidence>
<keyword evidence="12" id="KW-1185">Reference proteome</keyword>
<dbReference type="NCBIfam" id="TIGR01327">
    <property type="entry name" value="PGDH"/>
    <property type="match status" value="1"/>
</dbReference>
<dbReference type="PROSITE" id="PS00065">
    <property type="entry name" value="D_2_HYDROXYACID_DH_1"/>
    <property type="match status" value="1"/>
</dbReference>
<dbReference type="Pfam" id="PF00389">
    <property type="entry name" value="2-Hacid_dh"/>
    <property type="match status" value="1"/>
</dbReference>
<protein>
    <recommendedName>
        <fullName evidence="4 9">D-3-phosphoglycerate dehydrogenase</fullName>
        <ecNumber evidence="9">1.1.1.95</ecNumber>
    </recommendedName>
</protein>
<evidence type="ECO:0000256" key="4">
    <source>
        <dbReference type="ARBA" id="ARBA00021582"/>
    </source>
</evidence>
<dbReference type="InterPro" id="IPR002912">
    <property type="entry name" value="ACT_dom"/>
</dbReference>
<evidence type="ECO:0000256" key="5">
    <source>
        <dbReference type="ARBA" id="ARBA00023002"/>
    </source>
</evidence>
<dbReference type="Gene3D" id="3.30.70.260">
    <property type="match status" value="1"/>
</dbReference>
<dbReference type="InterPro" id="IPR006236">
    <property type="entry name" value="PGDH"/>
</dbReference>
<name>A0ABP9QBA8_9PSEU</name>
<dbReference type="SUPFAM" id="SSF51735">
    <property type="entry name" value="NAD(P)-binding Rossmann-fold domains"/>
    <property type="match status" value="1"/>
</dbReference>
<dbReference type="InterPro" id="IPR006139">
    <property type="entry name" value="D-isomer_2_OHA_DH_cat_dom"/>
</dbReference>
<dbReference type="PANTHER" id="PTHR42938">
    <property type="entry name" value="FORMATE DEHYDROGENASE 1"/>
    <property type="match status" value="1"/>
</dbReference>
<dbReference type="SUPFAM" id="SSF52283">
    <property type="entry name" value="Formate/glycerate dehydrogenase catalytic domain-like"/>
    <property type="match status" value="1"/>
</dbReference>
<evidence type="ECO:0000256" key="7">
    <source>
        <dbReference type="ARBA" id="ARBA00048126"/>
    </source>
</evidence>
<comment type="caution">
    <text evidence="11">The sequence shown here is derived from an EMBL/GenBank/DDBJ whole genome shotgun (WGS) entry which is preliminary data.</text>
</comment>
<evidence type="ECO:0000256" key="2">
    <source>
        <dbReference type="ARBA" id="ARBA00005216"/>
    </source>
</evidence>
<evidence type="ECO:0000256" key="1">
    <source>
        <dbReference type="ARBA" id="ARBA00003800"/>
    </source>
</evidence>
<dbReference type="CDD" id="cd04902">
    <property type="entry name" value="ACT_3PGDH-xct"/>
    <property type="match status" value="1"/>
</dbReference>
<dbReference type="SUPFAM" id="SSF143548">
    <property type="entry name" value="Serine metabolism enzymes domain"/>
    <property type="match status" value="1"/>
</dbReference>
<comment type="function">
    <text evidence="1">Catalyzes the reversible oxidation of 3-phospho-D-glycerate to 3-phosphonooxypyruvate, the first step of the phosphorylated L-serine biosynthesis pathway. Also catalyzes the reversible oxidation of 2-hydroxyglutarate to 2-oxoglutarate.</text>
</comment>
<dbReference type="PROSITE" id="PS51671">
    <property type="entry name" value="ACT"/>
    <property type="match status" value="1"/>
</dbReference>
<dbReference type="InterPro" id="IPR045865">
    <property type="entry name" value="ACT-like_dom_sf"/>
</dbReference>
<comment type="pathway">
    <text evidence="2 9">Amino-acid biosynthesis; L-serine biosynthesis; L-serine from 3-phospho-D-glycerate: step 1/3.</text>
</comment>
<dbReference type="CDD" id="cd12173">
    <property type="entry name" value="PGDH_4"/>
    <property type="match status" value="1"/>
</dbReference>
<proteinExistence type="inferred from homology"/>
<dbReference type="InterPro" id="IPR006140">
    <property type="entry name" value="D-isomer_DH_NAD-bd"/>
</dbReference>
<dbReference type="InterPro" id="IPR036291">
    <property type="entry name" value="NAD(P)-bd_dom_sf"/>
</dbReference>
<reference evidence="12" key="1">
    <citation type="journal article" date="2019" name="Int. J. Syst. Evol. Microbiol.">
        <title>The Global Catalogue of Microorganisms (GCM) 10K type strain sequencing project: providing services to taxonomists for standard genome sequencing and annotation.</title>
        <authorList>
            <consortium name="The Broad Institute Genomics Platform"/>
            <consortium name="The Broad Institute Genome Sequencing Center for Infectious Disease"/>
            <person name="Wu L."/>
            <person name="Ma J."/>
        </authorList>
    </citation>
    <scope>NUCLEOTIDE SEQUENCE [LARGE SCALE GENOMIC DNA]</scope>
    <source>
        <strain evidence="12">JCM 18303</strain>
    </source>
</reference>
<dbReference type="Pfam" id="PF19304">
    <property type="entry name" value="PGDH_inter"/>
    <property type="match status" value="1"/>
</dbReference>
<evidence type="ECO:0000313" key="11">
    <source>
        <dbReference type="EMBL" id="GAA5159217.1"/>
    </source>
</evidence>
<keyword evidence="6 9" id="KW-0520">NAD</keyword>
<dbReference type="Pfam" id="PF02826">
    <property type="entry name" value="2-Hacid_dh_C"/>
    <property type="match status" value="1"/>
</dbReference>
<dbReference type="PROSITE" id="PS00671">
    <property type="entry name" value="D_2_HYDROXYACID_DH_3"/>
    <property type="match status" value="1"/>
</dbReference>
<evidence type="ECO:0000256" key="6">
    <source>
        <dbReference type="ARBA" id="ARBA00023027"/>
    </source>
</evidence>
<comment type="catalytic activity">
    <reaction evidence="7">
        <text>(R)-2-hydroxyglutarate + NAD(+) = 2-oxoglutarate + NADH + H(+)</text>
        <dbReference type="Rhea" id="RHEA:49612"/>
        <dbReference type="ChEBI" id="CHEBI:15378"/>
        <dbReference type="ChEBI" id="CHEBI:15801"/>
        <dbReference type="ChEBI" id="CHEBI:16810"/>
        <dbReference type="ChEBI" id="CHEBI:57540"/>
        <dbReference type="ChEBI" id="CHEBI:57945"/>
        <dbReference type="EC" id="1.1.1.399"/>
    </reaction>
</comment>
<gene>
    <name evidence="11" type="primary">serA_2</name>
    <name evidence="11" type="ORF">GCM10023321_40030</name>
</gene>
<comment type="catalytic activity">
    <reaction evidence="8 9">
        <text>(2R)-3-phosphoglycerate + NAD(+) = 3-phosphooxypyruvate + NADH + H(+)</text>
        <dbReference type="Rhea" id="RHEA:12641"/>
        <dbReference type="ChEBI" id="CHEBI:15378"/>
        <dbReference type="ChEBI" id="CHEBI:18110"/>
        <dbReference type="ChEBI" id="CHEBI:57540"/>
        <dbReference type="ChEBI" id="CHEBI:57945"/>
        <dbReference type="ChEBI" id="CHEBI:58272"/>
        <dbReference type="EC" id="1.1.1.95"/>
    </reaction>
</comment>
<comment type="similarity">
    <text evidence="3 9">Belongs to the D-isomer specific 2-hydroxyacid dehydrogenase family.</text>
</comment>
<dbReference type="Pfam" id="PF01842">
    <property type="entry name" value="ACT"/>
    <property type="match status" value="1"/>
</dbReference>
<dbReference type="RefSeq" id="WP_185060231.1">
    <property type="nucleotide sequence ID" value="NZ_BAABJP010000018.1"/>
</dbReference>
<dbReference type="InterPro" id="IPR045626">
    <property type="entry name" value="PGDH_ASB_dom"/>
</dbReference>
<organism evidence="11 12">
    <name type="scientific">Pseudonocardia eucalypti</name>
    <dbReference type="NCBI Taxonomy" id="648755"/>
    <lineage>
        <taxon>Bacteria</taxon>
        <taxon>Bacillati</taxon>
        <taxon>Actinomycetota</taxon>
        <taxon>Actinomycetes</taxon>
        <taxon>Pseudonocardiales</taxon>
        <taxon>Pseudonocardiaceae</taxon>
        <taxon>Pseudonocardia</taxon>
    </lineage>
</organism>
<dbReference type="InterPro" id="IPR029009">
    <property type="entry name" value="ASB_dom_sf"/>
</dbReference>
<dbReference type="PROSITE" id="PS00670">
    <property type="entry name" value="D_2_HYDROXYACID_DH_2"/>
    <property type="match status" value="1"/>
</dbReference>
<dbReference type="Proteomes" id="UP001428817">
    <property type="component" value="Unassembled WGS sequence"/>
</dbReference>
<evidence type="ECO:0000259" key="10">
    <source>
        <dbReference type="PROSITE" id="PS51671"/>
    </source>
</evidence>
<evidence type="ECO:0000256" key="9">
    <source>
        <dbReference type="RuleBase" id="RU363003"/>
    </source>
</evidence>
<keyword evidence="9" id="KW-0718">Serine biosynthesis</keyword>
<dbReference type="EMBL" id="BAABJP010000018">
    <property type="protein sequence ID" value="GAA5159217.1"/>
    <property type="molecule type" value="Genomic_DNA"/>
</dbReference>
<feature type="domain" description="ACT" evidence="10">
    <location>
        <begin position="461"/>
        <end position="534"/>
    </location>
</feature>
<dbReference type="PANTHER" id="PTHR42938:SF47">
    <property type="entry name" value="HYDROXYPYRUVATE REDUCTASE"/>
    <property type="match status" value="1"/>
</dbReference>
<dbReference type="SUPFAM" id="SSF55021">
    <property type="entry name" value="ACT-like"/>
    <property type="match status" value="1"/>
</dbReference>
<dbReference type="Gene3D" id="3.30.1330.90">
    <property type="entry name" value="D-3-phosphoglycerate dehydrogenase, domain 3"/>
    <property type="match status" value="1"/>
</dbReference>
<dbReference type="InterPro" id="IPR029753">
    <property type="entry name" value="D-isomer_DH_CS"/>
</dbReference>